<feature type="region of interest" description="Disordered" evidence="1">
    <location>
        <begin position="36"/>
        <end position="114"/>
    </location>
</feature>
<dbReference type="OrthoDB" id="6781322at2759"/>
<proteinExistence type="predicted"/>
<dbReference type="AlphaFoldDB" id="A0A8K0CWY1"/>
<dbReference type="Proteomes" id="UP000801492">
    <property type="component" value="Unassembled WGS sequence"/>
</dbReference>
<evidence type="ECO:0000313" key="2">
    <source>
        <dbReference type="EMBL" id="KAF2891922.1"/>
    </source>
</evidence>
<feature type="compositionally biased region" description="Polar residues" evidence="1">
    <location>
        <begin position="80"/>
        <end position="102"/>
    </location>
</feature>
<organism evidence="2 3">
    <name type="scientific">Ignelater luminosus</name>
    <name type="common">Cucubano</name>
    <name type="synonym">Pyrophorus luminosus</name>
    <dbReference type="NCBI Taxonomy" id="2038154"/>
    <lineage>
        <taxon>Eukaryota</taxon>
        <taxon>Metazoa</taxon>
        <taxon>Ecdysozoa</taxon>
        <taxon>Arthropoda</taxon>
        <taxon>Hexapoda</taxon>
        <taxon>Insecta</taxon>
        <taxon>Pterygota</taxon>
        <taxon>Neoptera</taxon>
        <taxon>Endopterygota</taxon>
        <taxon>Coleoptera</taxon>
        <taxon>Polyphaga</taxon>
        <taxon>Elateriformia</taxon>
        <taxon>Elateroidea</taxon>
        <taxon>Elateridae</taxon>
        <taxon>Agrypninae</taxon>
        <taxon>Pyrophorini</taxon>
        <taxon>Ignelater</taxon>
    </lineage>
</organism>
<evidence type="ECO:0000256" key="1">
    <source>
        <dbReference type="SAM" id="MobiDB-lite"/>
    </source>
</evidence>
<accession>A0A8K0CWY1</accession>
<sequence>MELLVVQTWVKPKKSPSKRKFNKIEKKRRDAMRRLRDAIRNDPVRYEAMKDKERQRYHERINTLPDSPHSLDENMDYWLKNNNSLETPSTSREDTPNSSRQSSEGKKQRQRNTYKYKLKIKQLEKKLRNEKNRVEKYKKRLERAKNSLATPKNKPVQVSRKKADLIQRFKLYVKEFHERDENSRPCPRKKDTVT</sequence>
<comment type="caution">
    <text evidence="2">The sequence shown here is derived from an EMBL/GenBank/DDBJ whole genome shotgun (WGS) entry which is preliminary data.</text>
</comment>
<dbReference type="EMBL" id="VTPC01019440">
    <property type="protein sequence ID" value="KAF2891922.1"/>
    <property type="molecule type" value="Genomic_DNA"/>
</dbReference>
<evidence type="ECO:0000313" key="3">
    <source>
        <dbReference type="Proteomes" id="UP000801492"/>
    </source>
</evidence>
<reference evidence="2" key="1">
    <citation type="submission" date="2019-08" db="EMBL/GenBank/DDBJ databases">
        <title>The genome of the North American firefly Photinus pyralis.</title>
        <authorList>
            <consortium name="Photinus pyralis genome working group"/>
            <person name="Fallon T.R."/>
            <person name="Sander Lower S.E."/>
            <person name="Weng J.-K."/>
        </authorList>
    </citation>
    <scope>NUCLEOTIDE SEQUENCE</scope>
    <source>
        <strain evidence="2">TRF0915ILg1</strain>
        <tissue evidence="2">Whole body</tissue>
    </source>
</reference>
<keyword evidence="3" id="KW-1185">Reference proteome</keyword>
<name>A0A8K0CWY1_IGNLU</name>
<feature type="region of interest" description="Disordered" evidence="1">
    <location>
        <begin position="142"/>
        <end position="161"/>
    </location>
</feature>
<gene>
    <name evidence="2" type="ORF">ILUMI_14252</name>
</gene>
<feature type="compositionally biased region" description="Basic and acidic residues" evidence="1">
    <location>
        <begin position="36"/>
        <end position="61"/>
    </location>
</feature>
<protein>
    <submittedName>
        <fullName evidence="2">Uncharacterized protein</fullName>
    </submittedName>
</protein>